<dbReference type="WBParaSite" id="PS1159_v2.g5957.t1">
    <property type="protein sequence ID" value="PS1159_v2.g5957.t1"/>
    <property type="gene ID" value="PS1159_v2.g5957"/>
</dbReference>
<protein>
    <submittedName>
        <fullName evidence="2">Store-operated calcium entry-associated regulatory factor</fullName>
    </submittedName>
</protein>
<evidence type="ECO:0000313" key="1">
    <source>
        <dbReference type="Proteomes" id="UP000887580"/>
    </source>
</evidence>
<proteinExistence type="predicted"/>
<dbReference type="Proteomes" id="UP000887580">
    <property type="component" value="Unplaced"/>
</dbReference>
<evidence type="ECO:0000313" key="2">
    <source>
        <dbReference type="WBParaSite" id="PS1159_v2.g5957.t1"/>
    </source>
</evidence>
<reference evidence="2" key="1">
    <citation type="submission" date="2022-11" db="UniProtKB">
        <authorList>
            <consortium name="WormBaseParasite"/>
        </authorList>
    </citation>
    <scope>IDENTIFICATION</scope>
</reference>
<accession>A0AC35GKA4</accession>
<sequence>MRFKLIFLLTFFILFVSISAHKKVLLKDVTTLTLQRGQYTQGRRSQPVPQLRCVGGSAQGQYAPAVVQCYNRGFDGHDVQWECRASMPKEYEFGRISVTCEGYDYPEDPYILAGSCGLEYELNSAPVGSAQYAKRTPSAPFENEESHVNWSGIIYFGIVCFIIYLLYLTLSGPRAGNEGDRNRGESGYGPGHPPGGGPPPPPGFRPYPPSYDEATKQTFTSAGSSGGTTGQPAAGGGGPGFFSGLGLGALGGYLYGNSGRNNEGTYRRRGWGSGGSWGGNQRNYGWGGGQTQFDRDTGFGGRSSTYQSYETSPPSSSTSSRHESTSFGGTTRR</sequence>
<organism evidence="1 2">
    <name type="scientific">Panagrolaimus sp. PS1159</name>
    <dbReference type="NCBI Taxonomy" id="55785"/>
    <lineage>
        <taxon>Eukaryota</taxon>
        <taxon>Metazoa</taxon>
        <taxon>Ecdysozoa</taxon>
        <taxon>Nematoda</taxon>
        <taxon>Chromadorea</taxon>
        <taxon>Rhabditida</taxon>
        <taxon>Tylenchina</taxon>
        <taxon>Panagrolaimomorpha</taxon>
        <taxon>Panagrolaimoidea</taxon>
        <taxon>Panagrolaimidae</taxon>
        <taxon>Panagrolaimus</taxon>
    </lineage>
</organism>
<name>A0AC35GKA4_9BILA</name>